<comment type="caution">
    <text evidence="2">The sequence shown here is derived from an EMBL/GenBank/DDBJ whole genome shotgun (WGS) entry which is preliminary data.</text>
</comment>
<dbReference type="EMBL" id="CAAALY010057798">
    <property type="protein sequence ID" value="VEL22678.1"/>
    <property type="molecule type" value="Genomic_DNA"/>
</dbReference>
<evidence type="ECO:0000313" key="3">
    <source>
        <dbReference type="Proteomes" id="UP000784294"/>
    </source>
</evidence>
<accession>A0A3S5CHV9</accession>
<sequence>MSMLSKVTDSDDNEKRVSDDGSEFSNSNSSDTSSSSSAVEAVKQPNTLKKCIGPSDSSAFYSVILRKEPCYLTPNEIKKDQSGDLYSHHLSFADPFIGKSSSDTLMGYFDLYLARLCSLTLSCSHPFTFVPRLLFVGGFVKSLCWCPVQRVPNDVTQFVTNLQDRSYVAVAIYSTPDDQAEFSDEVHQEKGLIQIYNCGYLELQPKQVIPI</sequence>
<dbReference type="AlphaFoldDB" id="A0A3S5CHV9"/>
<proteinExistence type="predicted"/>
<organism evidence="2 3">
    <name type="scientific">Protopolystoma xenopodis</name>
    <dbReference type="NCBI Taxonomy" id="117903"/>
    <lineage>
        <taxon>Eukaryota</taxon>
        <taxon>Metazoa</taxon>
        <taxon>Spiralia</taxon>
        <taxon>Lophotrochozoa</taxon>
        <taxon>Platyhelminthes</taxon>
        <taxon>Monogenea</taxon>
        <taxon>Polyopisthocotylea</taxon>
        <taxon>Polystomatidea</taxon>
        <taxon>Polystomatidae</taxon>
        <taxon>Protopolystoma</taxon>
    </lineage>
</organism>
<evidence type="ECO:0000256" key="1">
    <source>
        <dbReference type="SAM" id="MobiDB-lite"/>
    </source>
</evidence>
<keyword evidence="3" id="KW-1185">Reference proteome</keyword>
<dbReference type="Proteomes" id="UP000784294">
    <property type="component" value="Unassembled WGS sequence"/>
</dbReference>
<dbReference type="OrthoDB" id="4703at2759"/>
<reference evidence="2" key="1">
    <citation type="submission" date="2018-11" db="EMBL/GenBank/DDBJ databases">
        <authorList>
            <consortium name="Pathogen Informatics"/>
        </authorList>
    </citation>
    <scope>NUCLEOTIDE SEQUENCE</scope>
</reference>
<feature type="compositionally biased region" description="Low complexity" evidence="1">
    <location>
        <begin position="23"/>
        <end position="37"/>
    </location>
</feature>
<protein>
    <submittedName>
        <fullName evidence="2">Uncharacterized protein</fullName>
    </submittedName>
</protein>
<name>A0A3S5CHV9_9PLAT</name>
<gene>
    <name evidence="2" type="ORF">PXEA_LOCUS16118</name>
</gene>
<feature type="region of interest" description="Disordered" evidence="1">
    <location>
        <begin position="1"/>
        <end position="41"/>
    </location>
</feature>
<evidence type="ECO:0000313" key="2">
    <source>
        <dbReference type="EMBL" id="VEL22678.1"/>
    </source>
</evidence>